<name>A0A7Y9KFM4_9ACTN</name>
<dbReference type="RefSeq" id="WP_179836268.1">
    <property type="nucleotide sequence ID" value="NZ_BMRD01000004.1"/>
</dbReference>
<accession>A0A7Y9KFM4</accession>
<protein>
    <recommendedName>
        <fullName evidence="4">Secreted protein</fullName>
    </recommendedName>
</protein>
<keyword evidence="3" id="KW-1185">Reference proteome</keyword>
<dbReference type="AlphaFoldDB" id="A0A7Y9KFM4"/>
<dbReference type="Proteomes" id="UP000591272">
    <property type="component" value="Unassembled WGS sequence"/>
</dbReference>
<gene>
    <name evidence="2" type="ORF">BJ999_005902</name>
</gene>
<feature type="chain" id="PRO_5031291874" description="Secreted protein" evidence="1">
    <location>
        <begin position="27"/>
        <end position="72"/>
    </location>
</feature>
<dbReference type="EMBL" id="JACCBT010000001">
    <property type="protein sequence ID" value="NYE15606.1"/>
    <property type="molecule type" value="Genomic_DNA"/>
</dbReference>
<sequence>MRLRRAVVGVGLAIAAVCGMSVPAHAADWKAYARYTTKSKCIDAGQQYVREGFNAYKCTSDLSYPPWVLWLR</sequence>
<reference evidence="2 3" key="1">
    <citation type="submission" date="2020-07" db="EMBL/GenBank/DDBJ databases">
        <title>Sequencing the genomes of 1000 actinobacteria strains.</title>
        <authorList>
            <person name="Klenk H.-P."/>
        </authorList>
    </citation>
    <scope>NUCLEOTIDE SEQUENCE [LARGE SCALE GENOMIC DNA]</scope>
    <source>
        <strain evidence="2 3">DSM 43461</strain>
    </source>
</reference>
<feature type="signal peptide" evidence="1">
    <location>
        <begin position="1"/>
        <end position="26"/>
    </location>
</feature>
<comment type="caution">
    <text evidence="2">The sequence shown here is derived from an EMBL/GenBank/DDBJ whole genome shotgun (WGS) entry which is preliminary data.</text>
</comment>
<evidence type="ECO:0000313" key="2">
    <source>
        <dbReference type="EMBL" id="NYE15606.1"/>
    </source>
</evidence>
<evidence type="ECO:0000313" key="3">
    <source>
        <dbReference type="Proteomes" id="UP000591272"/>
    </source>
</evidence>
<organism evidence="2 3">
    <name type="scientific">Actinomadura citrea</name>
    <dbReference type="NCBI Taxonomy" id="46158"/>
    <lineage>
        <taxon>Bacteria</taxon>
        <taxon>Bacillati</taxon>
        <taxon>Actinomycetota</taxon>
        <taxon>Actinomycetes</taxon>
        <taxon>Streptosporangiales</taxon>
        <taxon>Thermomonosporaceae</taxon>
        <taxon>Actinomadura</taxon>
    </lineage>
</organism>
<proteinExistence type="predicted"/>
<evidence type="ECO:0000256" key="1">
    <source>
        <dbReference type="SAM" id="SignalP"/>
    </source>
</evidence>
<keyword evidence="1" id="KW-0732">Signal</keyword>
<evidence type="ECO:0008006" key="4">
    <source>
        <dbReference type="Google" id="ProtNLM"/>
    </source>
</evidence>